<dbReference type="Gene3D" id="3.30.56.10">
    <property type="match status" value="2"/>
</dbReference>
<dbReference type="GO" id="GO:0003723">
    <property type="term" value="F:RNA binding"/>
    <property type="evidence" value="ECO:0007669"/>
    <property type="project" value="InterPro"/>
</dbReference>
<dbReference type="Gene3D" id="3.30.70.380">
    <property type="entry name" value="Ferrodoxin-fold anticodon-binding domain"/>
    <property type="match status" value="1"/>
</dbReference>
<dbReference type="InterPro" id="IPR045060">
    <property type="entry name" value="Phe-tRNA-ligase_IIc_bsu"/>
</dbReference>
<dbReference type="PANTHER" id="PTHR10947:SF0">
    <property type="entry name" value="PHENYLALANINE--TRNA LIGASE BETA SUBUNIT"/>
    <property type="match status" value="1"/>
</dbReference>
<evidence type="ECO:0000256" key="9">
    <source>
        <dbReference type="ARBA" id="ARBA00023146"/>
    </source>
</evidence>
<keyword evidence="3 11" id="KW-0436">Ligase</keyword>
<dbReference type="Gene3D" id="3.30.930.10">
    <property type="entry name" value="Bira Bifunctional Protein, Domain 2"/>
    <property type="match status" value="1"/>
</dbReference>
<dbReference type="Gene3D" id="3.50.40.10">
    <property type="entry name" value="Phenylalanyl-trna Synthetase, Chain B, domain 3"/>
    <property type="match status" value="1"/>
</dbReference>
<dbReference type="PROSITE" id="PS51483">
    <property type="entry name" value="B5"/>
    <property type="match status" value="1"/>
</dbReference>
<evidence type="ECO:0000256" key="1">
    <source>
        <dbReference type="ARBA" id="ARBA00001946"/>
    </source>
</evidence>
<keyword evidence="6" id="KW-0067">ATP-binding</keyword>
<dbReference type="EC" id="6.1.1.20" evidence="2"/>
<dbReference type="GO" id="GO:0004826">
    <property type="term" value="F:phenylalanine-tRNA ligase activity"/>
    <property type="evidence" value="ECO:0007669"/>
    <property type="project" value="UniProtKB-EC"/>
</dbReference>
<dbReference type="GO" id="GO:0000287">
    <property type="term" value="F:magnesium ion binding"/>
    <property type="evidence" value="ECO:0007669"/>
    <property type="project" value="InterPro"/>
</dbReference>
<dbReference type="Proteomes" id="UP000034669">
    <property type="component" value="Unassembled WGS sequence"/>
</dbReference>
<evidence type="ECO:0000313" key="11">
    <source>
        <dbReference type="EMBL" id="KKS90364.1"/>
    </source>
</evidence>
<dbReference type="Pfam" id="PF17759">
    <property type="entry name" value="tRNA_synthFbeta"/>
    <property type="match status" value="1"/>
</dbReference>
<dbReference type="InterPro" id="IPR041616">
    <property type="entry name" value="PheRS_beta_core"/>
</dbReference>
<dbReference type="Pfam" id="PF03484">
    <property type="entry name" value="B5"/>
    <property type="match status" value="1"/>
</dbReference>
<dbReference type="InterPro" id="IPR009061">
    <property type="entry name" value="DNA-bd_dom_put_sf"/>
</dbReference>
<keyword evidence="9" id="KW-0030">Aminoacyl-tRNA synthetase</keyword>
<dbReference type="EMBL" id="LCFI01000004">
    <property type="protein sequence ID" value="KKS90364.1"/>
    <property type="molecule type" value="Genomic_DNA"/>
</dbReference>
<keyword evidence="4" id="KW-0479">Metal-binding</keyword>
<keyword evidence="8" id="KW-0648">Protein biosynthesis</keyword>
<proteinExistence type="predicted"/>
<feature type="domain" description="B5" evidence="10">
    <location>
        <begin position="286"/>
        <end position="362"/>
    </location>
</feature>
<keyword evidence="5" id="KW-0547">Nucleotide-binding</keyword>
<dbReference type="Pfam" id="PF03483">
    <property type="entry name" value="B3_4"/>
    <property type="match status" value="1"/>
</dbReference>
<dbReference type="GO" id="GO:0005524">
    <property type="term" value="F:ATP binding"/>
    <property type="evidence" value="ECO:0007669"/>
    <property type="project" value="UniProtKB-KW"/>
</dbReference>
<evidence type="ECO:0000256" key="8">
    <source>
        <dbReference type="ARBA" id="ARBA00022917"/>
    </source>
</evidence>
<sequence length="636" mass="71108">MKVPLSWLAEYVKLPPTKQLTDRLTMIGHLLDKELEVNGETVIDLELRGNRADLFGIVGIAREVSAAFETSLIAPKTVSLPRIDSKSPLITVNENAFDLVSRFTALKLSVKIKPSPAWMRKRLEAYGVPAINNVIDITNYVMLETAQPIHAFDYGLLRGGHLTLRRAKSGEIFHTIQQGTNIKLSSNDLVISDDEKAQTLMMIGGFYSGVNEKTEETLIEAAIYNQGSCRRTARRLKIATDAGTRQEKNLDPYGVGYALERAVYLLQELADAKVTSETSDYFPNPPKQTEIEFDENDIFRLGGVVVPGKEVVKMLNNLEFKTEAVSDRVLKVTVPTFRTDVEGIADLVEEIVRIYGYESIPLTPLTDQTPEPDTYPSYSIGEKLRDLLTGMGINEVVTLSMVANELAPGGIPLVNPPDPNFGNLRTKISPSLINYAQRLLNANQQRVSIFEIGKIFQKTIPKPVSKGDSFSDIEGYGESLHLGIAMAGKNEEKNWNNQPRDFNIYDLKGILDRLAILLGVDKLNYEIGQAGSVFWIEINVEELMKNISQFSPLYRVISAFPPIIEDINIVSMALPYEQLVAKIRKVSPLIANVCLVDKFNQKLTLRITYHSDKRQLSTQDIEPIRKQLQDLNRVGK</sequence>
<evidence type="ECO:0000256" key="7">
    <source>
        <dbReference type="ARBA" id="ARBA00022842"/>
    </source>
</evidence>
<keyword evidence="7" id="KW-0460">Magnesium</keyword>
<dbReference type="GO" id="GO:0009328">
    <property type="term" value="C:phenylalanine-tRNA ligase complex"/>
    <property type="evidence" value="ECO:0007669"/>
    <property type="project" value="TreeGrafter"/>
</dbReference>
<evidence type="ECO:0000256" key="5">
    <source>
        <dbReference type="ARBA" id="ARBA00022741"/>
    </source>
</evidence>
<evidence type="ECO:0000256" key="6">
    <source>
        <dbReference type="ARBA" id="ARBA00022840"/>
    </source>
</evidence>
<dbReference type="SMART" id="SM00873">
    <property type="entry name" value="B3_4"/>
    <property type="match status" value="1"/>
</dbReference>
<dbReference type="PANTHER" id="PTHR10947">
    <property type="entry name" value="PHENYLALANYL-TRNA SYNTHETASE BETA CHAIN AND LEUCINE-RICH REPEAT-CONTAINING PROTEIN 47"/>
    <property type="match status" value="1"/>
</dbReference>
<evidence type="ECO:0000256" key="4">
    <source>
        <dbReference type="ARBA" id="ARBA00022723"/>
    </source>
</evidence>
<comment type="cofactor">
    <cofactor evidence="1">
        <name>Mg(2+)</name>
        <dbReference type="ChEBI" id="CHEBI:18420"/>
    </cofactor>
</comment>
<dbReference type="SUPFAM" id="SSF46955">
    <property type="entry name" value="Putative DNA-binding domain"/>
    <property type="match status" value="2"/>
</dbReference>
<dbReference type="InterPro" id="IPR005146">
    <property type="entry name" value="B3/B4_tRNA-bd"/>
</dbReference>
<dbReference type="PATRIC" id="fig|1618557.3.peg.680"/>
<reference evidence="11 12" key="1">
    <citation type="journal article" date="2015" name="Nature">
        <title>rRNA introns, odd ribosomes, and small enigmatic genomes across a large radiation of phyla.</title>
        <authorList>
            <person name="Brown C.T."/>
            <person name="Hug L.A."/>
            <person name="Thomas B.C."/>
            <person name="Sharon I."/>
            <person name="Castelle C.J."/>
            <person name="Singh A."/>
            <person name="Wilkins M.J."/>
            <person name="Williams K.H."/>
            <person name="Banfield J.F."/>
        </authorList>
    </citation>
    <scope>NUCLEOTIDE SEQUENCE [LARGE SCALE GENOMIC DNA]</scope>
</reference>
<dbReference type="SUPFAM" id="SSF56037">
    <property type="entry name" value="PheT/TilS domain"/>
    <property type="match status" value="1"/>
</dbReference>
<dbReference type="SUPFAM" id="SSF55681">
    <property type="entry name" value="Class II aaRS and biotin synthetases"/>
    <property type="match status" value="1"/>
</dbReference>
<dbReference type="AlphaFoldDB" id="A0A0G1CXV4"/>
<dbReference type="InterPro" id="IPR005147">
    <property type="entry name" value="tRNA_synthase_B5-dom"/>
</dbReference>
<dbReference type="SMART" id="SM00874">
    <property type="entry name" value="B5"/>
    <property type="match status" value="1"/>
</dbReference>
<organism evidence="11 12">
    <name type="scientific">Candidatus Woesebacteria bacterium GW2011_GWA1_43_12</name>
    <dbReference type="NCBI Taxonomy" id="1618557"/>
    <lineage>
        <taxon>Bacteria</taxon>
        <taxon>Candidatus Woeseibacteriota</taxon>
    </lineage>
</organism>
<evidence type="ECO:0000256" key="3">
    <source>
        <dbReference type="ARBA" id="ARBA00022598"/>
    </source>
</evidence>
<comment type="caution">
    <text evidence="11">The sequence shown here is derived from an EMBL/GenBank/DDBJ whole genome shotgun (WGS) entry which is preliminary data.</text>
</comment>
<dbReference type="InterPro" id="IPR020825">
    <property type="entry name" value="Phe-tRNA_synthase-like_B3/B4"/>
</dbReference>
<accession>A0A0G1CXV4</accession>
<dbReference type="GO" id="GO:0006432">
    <property type="term" value="P:phenylalanyl-tRNA aminoacylation"/>
    <property type="evidence" value="ECO:0007669"/>
    <property type="project" value="InterPro"/>
</dbReference>
<dbReference type="SMART" id="SM00896">
    <property type="entry name" value="FDX-ACB"/>
    <property type="match status" value="1"/>
</dbReference>
<protein>
    <recommendedName>
        <fullName evidence="2">phenylalanine--tRNA ligase</fullName>
        <ecNumber evidence="2">6.1.1.20</ecNumber>
    </recommendedName>
</protein>
<evidence type="ECO:0000259" key="10">
    <source>
        <dbReference type="PROSITE" id="PS51483"/>
    </source>
</evidence>
<evidence type="ECO:0000256" key="2">
    <source>
        <dbReference type="ARBA" id="ARBA00012814"/>
    </source>
</evidence>
<evidence type="ECO:0000313" key="12">
    <source>
        <dbReference type="Proteomes" id="UP000034669"/>
    </source>
</evidence>
<name>A0A0G1CXV4_9BACT</name>
<dbReference type="InterPro" id="IPR045864">
    <property type="entry name" value="aa-tRNA-synth_II/BPL/LPL"/>
</dbReference>
<dbReference type="SUPFAM" id="SSF54991">
    <property type="entry name" value="Anticodon-binding domain of PheRS"/>
    <property type="match status" value="1"/>
</dbReference>
<dbReference type="InterPro" id="IPR036690">
    <property type="entry name" value="Fdx_antiC-bd_sf"/>
</dbReference>
<gene>
    <name evidence="11" type="ORF">UV66_C0004G0006</name>
</gene>
<dbReference type="InterPro" id="IPR005121">
    <property type="entry name" value="Fdx_antiC-bd"/>
</dbReference>